<keyword evidence="2" id="KW-0660">Purine salvage</keyword>
<dbReference type="PANTHER" id="PTHR43864">
    <property type="entry name" value="HYPOXANTHINE/GUANINE PHOSPHORIBOSYLTRANSFERASE"/>
    <property type="match status" value="1"/>
</dbReference>
<accession>A0ABD4Z7D0</accession>
<feature type="domain" description="Phosphoribosyltransferase" evidence="3">
    <location>
        <begin position="108"/>
        <end position="223"/>
    </location>
</feature>
<dbReference type="InterPro" id="IPR029057">
    <property type="entry name" value="PRTase-like"/>
</dbReference>
<keyword evidence="1" id="KW-0808">Transferase</keyword>
<dbReference type="RefSeq" id="WP_285273004.1">
    <property type="nucleotide sequence ID" value="NZ_JASNVW010000001.1"/>
</dbReference>
<name>A0ABD4Z7D0_9CREN</name>
<evidence type="ECO:0000259" key="3">
    <source>
        <dbReference type="Pfam" id="PF00156"/>
    </source>
</evidence>
<dbReference type="GO" id="GO:0016757">
    <property type="term" value="F:glycosyltransferase activity"/>
    <property type="evidence" value="ECO:0007669"/>
    <property type="project" value="UniProtKB-KW"/>
</dbReference>
<dbReference type="AlphaFoldDB" id="A0ABD4Z7D0"/>
<dbReference type="CDD" id="cd06223">
    <property type="entry name" value="PRTases_typeI"/>
    <property type="match status" value="1"/>
</dbReference>
<keyword evidence="5" id="KW-1185">Reference proteome</keyword>
<keyword evidence="4" id="KW-0328">Glycosyltransferase</keyword>
<evidence type="ECO:0000256" key="2">
    <source>
        <dbReference type="ARBA" id="ARBA00022726"/>
    </source>
</evidence>
<dbReference type="GO" id="GO:0006166">
    <property type="term" value="P:purine ribonucleoside salvage"/>
    <property type="evidence" value="ECO:0007669"/>
    <property type="project" value="UniProtKB-KW"/>
</dbReference>
<dbReference type="EMBL" id="JASNVW010000001">
    <property type="protein sequence ID" value="MDK6028028.1"/>
    <property type="molecule type" value="Genomic_DNA"/>
</dbReference>
<dbReference type="PANTHER" id="PTHR43864:SF1">
    <property type="entry name" value="XANTHINE PHOSPHORIBOSYLTRANSFERASE"/>
    <property type="match status" value="1"/>
</dbReference>
<dbReference type="Pfam" id="PF00156">
    <property type="entry name" value="Pribosyltran"/>
    <property type="match status" value="1"/>
</dbReference>
<reference evidence="4 5" key="1">
    <citation type="submission" date="2023-05" db="EMBL/GenBank/DDBJ databases">
        <title>A new hyperthermophilic archaea 'Ignisphaera cupida' sp. nov. and description of the family 'Ignisphaeraceae' fam. nov.</title>
        <authorList>
            <person name="Podosokorskaya O.A."/>
            <person name="Elcheninov A.G."/>
            <person name="Klukina A."/>
            <person name="Merkel A.Y."/>
        </authorList>
    </citation>
    <scope>NUCLEOTIDE SEQUENCE [LARGE SCALE GENOMIC DNA]</scope>
    <source>
        <strain evidence="4 5">4213-co</strain>
    </source>
</reference>
<evidence type="ECO:0000256" key="1">
    <source>
        <dbReference type="ARBA" id="ARBA00022679"/>
    </source>
</evidence>
<sequence length="235" mass="26841">MNIDERELIVEVLSSLKKFFKFKELEEILSITVPTLWRYVHGDIKPSVDRARQMLLRLLDQDIVNQLRERLLKIDNEGVIRTYDIVYNIELLSYASIDALLWAQNMGFSAVATVETDGIALATLISKRLNAKIVVIKRRKEIGYSKFIEVSYVTRSPPEVVSLYLPEDVLEYGEKVLVVDDLVRSGRTSAAVFELLKKAGTRPTGFYALVGIGDQWKPIIEKYVGSNYRVLFHVS</sequence>
<dbReference type="InterPro" id="IPR000836">
    <property type="entry name" value="PRTase_dom"/>
</dbReference>
<dbReference type="InterPro" id="IPR050118">
    <property type="entry name" value="Pur/Pyrimidine_PRTase"/>
</dbReference>
<dbReference type="SUPFAM" id="SSF53271">
    <property type="entry name" value="PRTase-like"/>
    <property type="match status" value="1"/>
</dbReference>
<dbReference type="Proteomes" id="UP001529235">
    <property type="component" value="Unassembled WGS sequence"/>
</dbReference>
<comment type="caution">
    <text evidence="4">The sequence shown here is derived from an EMBL/GenBank/DDBJ whole genome shotgun (WGS) entry which is preliminary data.</text>
</comment>
<dbReference type="Gene3D" id="3.40.50.2020">
    <property type="match status" value="1"/>
</dbReference>
<evidence type="ECO:0000313" key="4">
    <source>
        <dbReference type="EMBL" id="MDK6028028.1"/>
    </source>
</evidence>
<organism evidence="4 5">
    <name type="scientific">Ignisphaera cupida</name>
    <dbReference type="NCBI Taxonomy" id="3050454"/>
    <lineage>
        <taxon>Archaea</taxon>
        <taxon>Thermoproteota</taxon>
        <taxon>Thermoprotei</taxon>
        <taxon>Desulfurococcales</taxon>
        <taxon>Desulfurococcaceae</taxon>
        <taxon>Ignisphaera</taxon>
    </lineage>
</organism>
<gene>
    <name evidence="4" type="ORF">QPL79_01435</name>
</gene>
<proteinExistence type="predicted"/>
<evidence type="ECO:0000313" key="5">
    <source>
        <dbReference type="Proteomes" id="UP001529235"/>
    </source>
</evidence>
<protein>
    <submittedName>
        <fullName evidence="4">Phosphoribosyltransferase family protein</fullName>
    </submittedName>
</protein>